<organism evidence="2 3">
    <name type="scientific">Malus baccata</name>
    <name type="common">Siberian crab apple</name>
    <name type="synonym">Pyrus baccata</name>
    <dbReference type="NCBI Taxonomy" id="106549"/>
    <lineage>
        <taxon>Eukaryota</taxon>
        <taxon>Viridiplantae</taxon>
        <taxon>Streptophyta</taxon>
        <taxon>Embryophyta</taxon>
        <taxon>Tracheophyta</taxon>
        <taxon>Spermatophyta</taxon>
        <taxon>Magnoliopsida</taxon>
        <taxon>eudicotyledons</taxon>
        <taxon>Gunneridae</taxon>
        <taxon>Pentapetalae</taxon>
        <taxon>rosids</taxon>
        <taxon>fabids</taxon>
        <taxon>Rosales</taxon>
        <taxon>Rosaceae</taxon>
        <taxon>Amygdaloideae</taxon>
        <taxon>Maleae</taxon>
        <taxon>Malus</taxon>
    </lineage>
</organism>
<evidence type="ECO:0000313" key="1">
    <source>
        <dbReference type="EMBL" id="TQD84067.1"/>
    </source>
</evidence>
<dbReference type="EMBL" id="VIEB01000291">
    <property type="protein sequence ID" value="TQD96516.1"/>
    <property type="molecule type" value="Genomic_DNA"/>
</dbReference>
<evidence type="ECO:0000313" key="2">
    <source>
        <dbReference type="EMBL" id="TQD96516.1"/>
    </source>
</evidence>
<gene>
    <name evidence="2" type="ORF">C1H46_017854</name>
    <name evidence="1" type="ORF">C1H46_030389</name>
</gene>
<protein>
    <submittedName>
        <fullName evidence="2">Uncharacterized protein</fullName>
    </submittedName>
</protein>
<sequence>MRVYPSPGSWRRGSRSSQECREIGEVGPYWVVNRRDLTVQQELEGIAVMVGAVMVWVMGDCCRELDASSSMNEWKMGG</sequence>
<name>A0A540MCP1_MALBA</name>
<comment type="caution">
    <text evidence="2">The sequence shown here is derived from an EMBL/GenBank/DDBJ whole genome shotgun (WGS) entry which is preliminary data.</text>
</comment>
<reference evidence="2 3" key="1">
    <citation type="journal article" date="2019" name="G3 (Bethesda)">
        <title>Sequencing of a Wild Apple (Malus baccata) Genome Unravels the Differences Between Cultivated and Wild Apple Species Regarding Disease Resistance and Cold Tolerance.</title>
        <authorList>
            <person name="Chen X."/>
        </authorList>
    </citation>
    <scope>NUCLEOTIDE SEQUENCE [LARGE SCALE GENOMIC DNA]</scope>
    <source>
        <strain evidence="3">cv. Shandingzi</strain>
        <tissue evidence="2">Leaves</tissue>
    </source>
</reference>
<evidence type="ECO:0000313" key="3">
    <source>
        <dbReference type="Proteomes" id="UP000315295"/>
    </source>
</evidence>
<keyword evidence="3" id="KW-1185">Reference proteome</keyword>
<dbReference type="AlphaFoldDB" id="A0A540MCP1"/>
<dbReference type="Proteomes" id="UP000315295">
    <property type="component" value="Unassembled WGS sequence"/>
</dbReference>
<dbReference type="EMBL" id="VIEB01000654">
    <property type="protein sequence ID" value="TQD84067.1"/>
    <property type="molecule type" value="Genomic_DNA"/>
</dbReference>
<accession>A0A540MCP1</accession>
<proteinExistence type="predicted"/>